<dbReference type="PROSITE" id="PS51257">
    <property type="entry name" value="PROKAR_LIPOPROTEIN"/>
    <property type="match status" value="1"/>
</dbReference>
<keyword evidence="2" id="KW-1003">Cell membrane</keyword>
<dbReference type="InterPro" id="IPR050957">
    <property type="entry name" value="BMP_lipoprotein"/>
</dbReference>
<dbReference type="EMBL" id="FNJM01000002">
    <property type="protein sequence ID" value="SDP17117.1"/>
    <property type="molecule type" value="Genomic_DNA"/>
</dbReference>
<evidence type="ECO:0000256" key="4">
    <source>
        <dbReference type="ARBA" id="ARBA00023136"/>
    </source>
</evidence>
<organism evidence="7 8">
    <name type="scientific">Clostridium gasigenes</name>
    <dbReference type="NCBI Taxonomy" id="94869"/>
    <lineage>
        <taxon>Bacteria</taxon>
        <taxon>Bacillati</taxon>
        <taxon>Bacillota</taxon>
        <taxon>Clostridia</taxon>
        <taxon>Eubacteriales</taxon>
        <taxon>Clostridiaceae</taxon>
        <taxon>Clostridium</taxon>
    </lineage>
</organism>
<reference evidence="7 8" key="1">
    <citation type="submission" date="2016-10" db="EMBL/GenBank/DDBJ databases">
        <authorList>
            <person name="de Groot N.N."/>
        </authorList>
    </citation>
    <scope>NUCLEOTIDE SEQUENCE [LARGE SCALE GENOMIC DNA]</scope>
    <source>
        <strain evidence="7 8">DSM 12272</strain>
    </source>
</reference>
<gene>
    <name evidence="7" type="ORF">SAMN04488529_102380</name>
</gene>
<dbReference type="Pfam" id="PF02608">
    <property type="entry name" value="Bmp"/>
    <property type="match status" value="1"/>
</dbReference>
<name>A0A1H0QII0_9CLOT</name>
<protein>
    <submittedName>
        <fullName evidence="7">Basic membrane protein A</fullName>
    </submittedName>
</protein>
<evidence type="ECO:0000256" key="5">
    <source>
        <dbReference type="ARBA" id="ARBA00023288"/>
    </source>
</evidence>
<dbReference type="InterPro" id="IPR003760">
    <property type="entry name" value="PnrA-like"/>
</dbReference>
<accession>A0A1H0QII0</accession>
<sequence>MKKLISILVLLNLVLLMTIGCTESRYKSEKIAIIFSSVGLGDKSYNDLCYEGVLRAQDELGIEFDYSEPKSPKEYENVIREYAESEEYVLIIAVESEQVDGVAKVSKDFPKQKFMISDSRATLPNVVSIYEKWTEQVFLNGTIAGLAMLSDVNNNSKENVAGVILGIESSQLREAAVAFESGVKYVNPDAKVISAVVNDFAAHSKAKEIALLLYSRGAIFIQHLAGSAGLGVFAAANEADKYAFGVDGNQNFYDSDHIVATARRDINNILYEEIKDMKSGNWNPGVHEYAMKENVLQEAREGSSVELSDQIVQRVETIRNKIINKEIIIPLTANELEEWEINR</sequence>
<dbReference type="GO" id="GO:0005886">
    <property type="term" value="C:plasma membrane"/>
    <property type="evidence" value="ECO:0007669"/>
    <property type="project" value="UniProtKB-SubCell"/>
</dbReference>
<keyword evidence="4" id="KW-0472">Membrane</keyword>
<dbReference type="RefSeq" id="WP_242873950.1">
    <property type="nucleotide sequence ID" value="NZ_FNJM01000002.1"/>
</dbReference>
<dbReference type="Proteomes" id="UP000198597">
    <property type="component" value="Unassembled WGS sequence"/>
</dbReference>
<evidence type="ECO:0000313" key="7">
    <source>
        <dbReference type="EMBL" id="SDP17117.1"/>
    </source>
</evidence>
<proteinExistence type="predicted"/>
<dbReference type="STRING" id="94869.SAMN04488529_102380"/>
<evidence type="ECO:0000313" key="8">
    <source>
        <dbReference type="Proteomes" id="UP000198597"/>
    </source>
</evidence>
<keyword evidence="3" id="KW-0732">Signal</keyword>
<comment type="subcellular location">
    <subcellularLocation>
        <location evidence="1">Cell membrane</location>
    </subcellularLocation>
</comment>
<feature type="domain" description="ABC transporter substrate-binding protein PnrA-like" evidence="6">
    <location>
        <begin position="31"/>
        <end position="330"/>
    </location>
</feature>
<dbReference type="PANTHER" id="PTHR34296">
    <property type="entry name" value="TRANSCRIPTIONAL ACTIVATOR PROTEIN MED"/>
    <property type="match status" value="1"/>
</dbReference>
<dbReference type="AlphaFoldDB" id="A0A1H0QII0"/>
<evidence type="ECO:0000256" key="2">
    <source>
        <dbReference type="ARBA" id="ARBA00022475"/>
    </source>
</evidence>
<keyword evidence="5" id="KW-0449">Lipoprotein</keyword>
<dbReference type="Gene3D" id="3.40.50.2300">
    <property type="match status" value="2"/>
</dbReference>
<evidence type="ECO:0000256" key="3">
    <source>
        <dbReference type="ARBA" id="ARBA00022729"/>
    </source>
</evidence>
<dbReference type="PANTHER" id="PTHR34296:SF2">
    <property type="entry name" value="ABC TRANSPORTER GUANOSINE-BINDING PROTEIN NUPN"/>
    <property type="match status" value="1"/>
</dbReference>
<evidence type="ECO:0000259" key="6">
    <source>
        <dbReference type="Pfam" id="PF02608"/>
    </source>
</evidence>
<evidence type="ECO:0000256" key="1">
    <source>
        <dbReference type="ARBA" id="ARBA00004236"/>
    </source>
</evidence>
<keyword evidence="8" id="KW-1185">Reference proteome</keyword>